<evidence type="ECO:0000259" key="1">
    <source>
        <dbReference type="PROSITE" id="PS51192"/>
    </source>
</evidence>
<reference evidence="2 3" key="1">
    <citation type="journal article" date="2019" name="Nat. Med.">
        <title>A library of human gut bacterial isolates paired with longitudinal multiomics data enables mechanistic microbiome research.</title>
        <authorList>
            <person name="Poyet M."/>
            <person name="Groussin M."/>
            <person name="Gibbons S.M."/>
            <person name="Avila-Pacheco J."/>
            <person name="Jiang X."/>
            <person name="Kearney S.M."/>
            <person name="Perrotta A.R."/>
            <person name="Berdy B."/>
            <person name="Zhao S."/>
            <person name="Lieberman T.D."/>
            <person name="Swanson P.K."/>
            <person name="Smith M."/>
            <person name="Roesemann S."/>
            <person name="Alexander J.E."/>
            <person name="Rich S.A."/>
            <person name="Livny J."/>
            <person name="Vlamakis H."/>
            <person name="Clish C."/>
            <person name="Bullock K."/>
            <person name="Deik A."/>
            <person name="Scott J."/>
            <person name="Pierce K.A."/>
            <person name="Xavier R.J."/>
            <person name="Alm E.J."/>
        </authorList>
    </citation>
    <scope>NUCLEOTIDE SEQUENCE [LARGE SCALE GENOMIC DNA]</scope>
    <source>
        <strain evidence="2 3">BIOML-A110</strain>
    </source>
</reference>
<evidence type="ECO:0000313" key="2">
    <source>
        <dbReference type="EMBL" id="KAB6569157.1"/>
    </source>
</evidence>
<dbReference type="SMART" id="SM00487">
    <property type="entry name" value="DEXDc"/>
    <property type="match status" value="1"/>
</dbReference>
<feature type="domain" description="Helicase ATP-binding" evidence="1">
    <location>
        <begin position="291"/>
        <end position="479"/>
    </location>
</feature>
<dbReference type="GO" id="GO:0009035">
    <property type="term" value="F:type I site-specific deoxyribonuclease activity"/>
    <property type="evidence" value="ECO:0007669"/>
    <property type="project" value="UniProtKB-EC"/>
</dbReference>
<dbReference type="InterPro" id="IPR055180">
    <property type="entry name" value="HsdR_RecA-like_helicase_dom_2"/>
</dbReference>
<keyword evidence="2" id="KW-0378">Hydrolase</keyword>
<dbReference type="Gene3D" id="3.40.50.300">
    <property type="entry name" value="P-loop containing nucleotide triphosphate hydrolases"/>
    <property type="match status" value="3"/>
</dbReference>
<keyword evidence="2" id="KW-0540">Nuclease</keyword>
<organism evidence="2 3">
    <name type="scientific">Phocaeicola vulgatus</name>
    <name type="common">Bacteroides vulgatus</name>
    <dbReference type="NCBI Taxonomy" id="821"/>
    <lineage>
        <taxon>Bacteria</taxon>
        <taxon>Pseudomonadati</taxon>
        <taxon>Bacteroidota</taxon>
        <taxon>Bacteroidia</taxon>
        <taxon>Bacteroidales</taxon>
        <taxon>Bacteroidaceae</taxon>
        <taxon>Phocaeicola</taxon>
    </lineage>
</organism>
<dbReference type="AlphaFoldDB" id="A0A7J5RQI1"/>
<dbReference type="Pfam" id="PF18766">
    <property type="entry name" value="SWI2_SNF2"/>
    <property type="match status" value="1"/>
</dbReference>
<accession>A0A7J5RQI1</accession>
<sequence length="1209" mass="139261">MATDTSEKELEATIEAYLIDEKGERAENSRWLKGESKDFNPEFCVDETMLKAFLQHTQMDKVTRARIYDSPANTRKFLERLRNQITLRGVVDVLRHGMEHNATTFDLYYPIPTAGNVQAAIAYGQNRWTVVRQLRYLQTRPDIVLMLNGLPIITLELKNQLSCQNVDCAVRQYKTDRNPKDLLYMPKRCAAHFAVDDAEVKMCTALAGPKSWFLPFNRGVDDGAGNPAVEGKLKTAYLWEDILQKERLSDILENYAQVIREKDAETGKIKEKCIWPRYHQLEAVRALLADTAAHEGGKRYLIQHSAGSGKSNSITWLAFQLVNMKQADGLTPRFESIIVVTDRVNLDKQIRDNIRAFCNNKSIVQWADDSEALKTALSGGKKIIVSTICKFPFILQTLGKELAERQFAVIIDEAHSSQSGSMQSALNRVLSGYGHKDVNLEDNEDGLNELLEYVVAGRMMAKNTNFYAFTATPKYKTLEMFGIPYTNAEGETGHKAFHTYSMRQAIEEGFIMDVLEHYTTYDSFYKIIKSTEANPEFDKDQAAKKLRVWVESRPETVAKKARIMVEHFHENVAHKMGGEARCMVICNGILRAIDYYYTIKELLAKRNSPYKLLIAFSGTKEYGGKQVCEADLNGFPSSAIEKTFRSGAYRFLIVADKFQTGYDEPLLHTMYVDKPLKDVKTVQTLSRLNRCHPLKEETYVLDFVNKAEDIQEDFQRYYKKTILSHETDVNKLSDKLAVCDQSMIYEEEEVELFNQKYWSGAPREEIDPILDVCVQRFKELSDSDDNNQQIEVKSAMKQFVRLYEFLTALMDIQRIDWEKKNTFFHFLLRKLPKIGKEDWTEGLLDLVDFDKYRVVKGEDRKIKLENVNATVDPIPVGDAGTGGQDPNMETLERIVDDFNLVFGDIEWGDPDTVRQQIRQVVTKLQENDEVRDSMLNNDEETQMQVIHDNISTELGIITANSSEMQRRYLSQPSIQAQLDNLILMRLQEQLNPEINEQLLSEKLLEEFAADFKELCGIRFRPLEEVIEWFFKVLDTPTISSLDGIKKIKRTINLVYRTQGREEDKQDWLQQILSRFEAYMKKIYYMSNQTELIKSDGGFVQFLDAAKAVYVNRLHFSDDPKLAMMKVYYEFVHAQRNEESHNAPVIADEEVTIGLHMTMAMYLYATMINITDMEGRTEEHTYVMEEEDYVSYAADSGFTYPKVSDLKKEN</sequence>
<dbReference type="PROSITE" id="PS51192">
    <property type="entry name" value="HELICASE_ATP_BIND_1"/>
    <property type="match status" value="1"/>
</dbReference>
<comment type="caution">
    <text evidence="2">The sequence shown here is derived from an EMBL/GenBank/DDBJ whole genome shotgun (WGS) entry which is preliminary data.</text>
</comment>
<dbReference type="InterPro" id="IPR007409">
    <property type="entry name" value="Restrct_endonuc_type1_HsdR_N"/>
</dbReference>
<evidence type="ECO:0000313" key="3">
    <source>
        <dbReference type="Proteomes" id="UP000462922"/>
    </source>
</evidence>
<gene>
    <name evidence="2" type="ORF">GAY76_18430</name>
</gene>
<dbReference type="EMBL" id="WDAX01000053">
    <property type="protein sequence ID" value="KAB6569157.1"/>
    <property type="molecule type" value="Genomic_DNA"/>
</dbReference>
<dbReference type="Pfam" id="PF04313">
    <property type="entry name" value="HSDR_N"/>
    <property type="match status" value="1"/>
</dbReference>
<dbReference type="InterPro" id="IPR027417">
    <property type="entry name" value="P-loop_NTPase"/>
</dbReference>
<keyword evidence="2" id="KW-0255">Endonuclease</keyword>
<name>A0A7J5RQI1_PHOVU</name>
<dbReference type="SUPFAM" id="SSF52540">
    <property type="entry name" value="P-loop containing nucleoside triphosphate hydrolases"/>
    <property type="match status" value="2"/>
</dbReference>
<dbReference type="Proteomes" id="UP000462922">
    <property type="component" value="Unassembled WGS sequence"/>
</dbReference>
<dbReference type="InterPro" id="IPR040980">
    <property type="entry name" value="SWI2_SNF2"/>
</dbReference>
<dbReference type="GO" id="GO:0005524">
    <property type="term" value="F:ATP binding"/>
    <property type="evidence" value="ECO:0007669"/>
    <property type="project" value="UniProtKB-KW"/>
</dbReference>
<dbReference type="PANTHER" id="PTHR42927">
    <property type="entry name" value="HELICASE SUPERFAMILY 1 AND 2 DOMAIN-CONTAINING PROTEIN"/>
    <property type="match status" value="1"/>
</dbReference>
<dbReference type="GO" id="GO:0003677">
    <property type="term" value="F:DNA binding"/>
    <property type="evidence" value="ECO:0007669"/>
    <property type="project" value="UniProtKB-KW"/>
</dbReference>
<dbReference type="GO" id="GO:0009307">
    <property type="term" value="P:DNA restriction-modification system"/>
    <property type="evidence" value="ECO:0007669"/>
    <property type="project" value="UniProtKB-KW"/>
</dbReference>
<dbReference type="Pfam" id="PF22679">
    <property type="entry name" value="T1R_D3-like"/>
    <property type="match status" value="1"/>
</dbReference>
<proteinExistence type="predicted"/>
<protein>
    <submittedName>
        <fullName evidence="2">Type I restriction endonuclease subunit R</fullName>
    </submittedName>
</protein>
<dbReference type="InterPro" id="IPR014001">
    <property type="entry name" value="Helicase_ATP-bd"/>
</dbReference>
<dbReference type="PANTHER" id="PTHR42927:SF1">
    <property type="entry name" value="HELICASE SUPERFAMILY 1 AND 2 DOMAIN-CONTAINING PROTEIN"/>
    <property type="match status" value="1"/>
</dbReference>
<dbReference type="Gene3D" id="3.90.1570.50">
    <property type="match status" value="1"/>
</dbReference>